<proteinExistence type="predicted"/>
<dbReference type="VEuPathDB" id="FungiDB:BO78DRAFT_353568"/>
<evidence type="ECO:0008006" key="5">
    <source>
        <dbReference type="Google" id="ProtNLM"/>
    </source>
</evidence>
<evidence type="ECO:0000313" key="3">
    <source>
        <dbReference type="EMBL" id="PYI01447.1"/>
    </source>
</evidence>
<feature type="region of interest" description="Disordered" evidence="1">
    <location>
        <begin position="170"/>
        <end position="206"/>
    </location>
</feature>
<evidence type="ECO:0000256" key="1">
    <source>
        <dbReference type="SAM" id="MobiDB-lite"/>
    </source>
</evidence>
<accession>A0A319DUL7</accession>
<organism evidence="3 4">
    <name type="scientific">Aspergillus sclerotiicarbonarius (strain CBS 121057 / IBT 28362)</name>
    <dbReference type="NCBI Taxonomy" id="1448318"/>
    <lineage>
        <taxon>Eukaryota</taxon>
        <taxon>Fungi</taxon>
        <taxon>Dikarya</taxon>
        <taxon>Ascomycota</taxon>
        <taxon>Pezizomycotina</taxon>
        <taxon>Eurotiomycetes</taxon>
        <taxon>Eurotiomycetidae</taxon>
        <taxon>Eurotiales</taxon>
        <taxon>Aspergillaceae</taxon>
        <taxon>Aspergillus</taxon>
        <taxon>Aspergillus subgen. Circumdati</taxon>
    </lineage>
</organism>
<reference evidence="3 4" key="1">
    <citation type="submission" date="2018-02" db="EMBL/GenBank/DDBJ databases">
        <title>The genomes of Aspergillus section Nigri reveals drivers in fungal speciation.</title>
        <authorList>
            <consortium name="DOE Joint Genome Institute"/>
            <person name="Vesth T.C."/>
            <person name="Nybo J."/>
            <person name="Theobald S."/>
            <person name="Brandl J."/>
            <person name="Frisvad J.C."/>
            <person name="Nielsen K.F."/>
            <person name="Lyhne E.K."/>
            <person name="Kogle M.E."/>
            <person name="Kuo A."/>
            <person name="Riley R."/>
            <person name="Clum A."/>
            <person name="Nolan M."/>
            <person name="Lipzen A."/>
            <person name="Salamov A."/>
            <person name="Henrissat B."/>
            <person name="Wiebenga A."/>
            <person name="De vries R.P."/>
            <person name="Grigoriev I.V."/>
            <person name="Mortensen U.H."/>
            <person name="Andersen M.R."/>
            <person name="Baker S.E."/>
        </authorList>
    </citation>
    <scope>NUCLEOTIDE SEQUENCE [LARGE SCALE GENOMIC DNA]</scope>
    <source>
        <strain evidence="3 4">CBS 121057</strain>
    </source>
</reference>
<gene>
    <name evidence="3" type="ORF">BO78DRAFT_353568</name>
</gene>
<sequence length="231" mass="22481">MMNRTFLLGLAATGLVSAKATVTSMFIYDTDPQPLAASIMGNDATATTYSVNCPPGTDSDECGMGPGMTIIAGPQTTMIMDMPDEDFYYTCVCSLDGTTYAVCSETAAGSGANFPGTTITTLDGDLGLMPVTITAGSVTSVAATAGATTEVQSASNTGSSVSSSTVAQSETASASTGTSASTAASTGASKSSNASKTSASATSTGRGSLVTGDAVLVFGGAAAAALVAAVL</sequence>
<protein>
    <recommendedName>
        <fullName evidence="5">GPI anchored protein</fullName>
    </recommendedName>
</protein>
<evidence type="ECO:0000313" key="4">
    <source>
        <dbReference type="Proteomes" id="UP000248423"/>
    </source>
</evidence>
<dbReference type="STRING" id="1448318.A0A319DUL7"/>
<dbReference type="AlphaFoldDB" id="A0A319DUL7"/>
<name>A0A319DUL7_ASPSB</name>
<dbReference type="Proteomes" id="UP000248423">
    <property type="component" value="Unassembled WGS sequence"/>
</dbReference>
<feature type="signal peptide" evidence="2">
    <location>
        <begin position="1"/>
        <end position="18"/>
    </location>
</feature>
<keyword evidence="2" id="KW-0732">Signal</keyword>
<dbReference type="OrthoDB" id="4991875at2759"/>
<dbReference type="EMBL" id="KZ826415">
    <property type="protein sequence ID" value="PYI01447.1"/>
    <property type="molecule type" value="Genomic_DNA"/>
</dbReference>
<dbReference type="PANTHER" id="PTHR40640:SF2">
    <property type="entry name" value="GPI ANCHORED PROTEIN-RELATED"/>
    <property type="match status" value="1"/>
</dbReference>
<evidence type="ECO:0000256" key="2">
    <source>
        <dbReference type="SAM" id="SignalP"/>
    </source>
</evidence>
<feature type="chain" id="PRO_5016456015" description="GPI anchored protein" evidence="2">
    <location>
        <begin position="19"/>
        <end position="231"/>
    </location>
</feature>
<dbReference type="PANTHER" id="PTHR40640">
    <property type="entry name" value="ANCHORED GLYCOPROTEIN, PUTATIVE (AFU_ORTHOLOGUE AFUA_8G04860)-RELATED"/>
    <property type="match status" value="1"/>
</dbReference>
<keyword evidence="4" id="KW-1185">Reference proteome</keyword>